<evidence type="ECO:0000313" key="1">
    <source>
        <dbReference type="EMBL" id="HIQ82443.1"/>
    </source>
</evidence>
<dbReference type="EMBL" id="DVFZ01000049">
    <property type="protein sequence ID" value="HIQ82443.1"/>
    <property type="molecule type" value="Genomic_DNA"/>
</dbReference>
<accession>A0A9D0ZKR5</accession>
<sequence length="111" mass="11729">MTIQELAALINGTVQTKTVDTGREVTCGYTCDLLSWVMAKGREGMAWATVQAHMNVVAVAVLADMSCVIAAEGVQFDASVIEKAEEEGVALITSDLSAYHIAGLMHEKGIA</sequence>
<dbReference type="Proteomes" id="UP000824260">
    <property type="component" value="Unassembled WGS sequence"/>
</dbReference>
<protein>
    <submittedName>
        <fullName evidence="1">AraC family transcriptional regulator</fullName>
    </submittedName>
</protein>
<reference evidence="1" key="1">
    <citation type="submission" date="2020-10" db="EMBL/GenBank/DDBJ databases">
        <authorList>
            <person name="Gilroy R."/>
        </authorList>
    </citation>
    <scope>NUCLEOTIDE SEQUENCE</scope>
    <source>
        <strain evidence="1">ChiSjej6B24-2974</strain>
    </source>
</reference>
<proteinExistence type="predicted"/>
<gene>
    <name evidence="1" type="ORF">IAA52_05015</name>
</gene>
<evidence type="ECO:0000313" key="2">
    <source>
        <dbReference type="Proteomes" id="UP000824260"/>
    </source>
</evidence>
<organism evidence="1 2">
    <name type="scientific">Candidatus Pullichristensenella stercorigallinarum</name>
    <dbReference type="NCBI Taxonomy" id="2840909"/>
    <lineage>
        <taxon>Bacteria</taxon>
        <taxon>Bacillati</taxon>
        <taxon>Bacillota</taxon>
        <taxon>Clostridia</taxon>
        <taxon>Candidatus Pullichristensenella</taxon>
    </lineage>
</organism>
<comment type="caution">
    <text evidence="1">The sequence shown here is derived from an EMBL/GenBank/DDBJ whole genome shotgun (WGS) entry which is preliminary data.</text>
</comment>
<dbReference type="AlphaFoldDB" id="A0A9D0ZKR5"/>
<reference evidence="1" key="2">
    <citation type="journal article" date="2021" name="PeerJ">
        <title>Extensive microbial diversity within the chicken gut microbiome revealed by metagenomics and culture.</title>
        <authorList>
            <person name="Gilroy R."/>
            <person name="Ravi A."/>
            <person name="Getino M."/>
            <person name="Pursley I."/>
            <person name="Horton D.L."/>
            <person name="Alikhan N.F."/>
            <person name="Baker D."/>
            <person name="Gharbi K."/>
            <person name="Hall N."/>
            <person name="Watson M."/>
            <person name="Adriaenssens E.M."/>
            <person name="Foster-Nyarko E."/>
            <person name="Jarju S."/>
            <person name="Secka A."/>
            <person name="Antonio M."/>
            <person name="Oren A."/>
            <person name="Chaudhuri R.R."/>
            <person name="La Ragione R."/>
            <person name="Hildebrand F."/>
            <person name="Pallen M.J."/>
        </authorList>
    </citation>
    <scope>NUCLEOTIDE SEQUENCE</scope>
    <source>
        <strain evidence="1">ChiSjej6B24-2974</strain>
    </source>
</reference>
<dbReference type="SUPFAM" id="SSF75138">
    <property type="entry name" value="HprK N-terminal domain-like"/>
    <property type="match status" value="1"/>
</dbReference>
<dbReference type="Gene3D" id="3.40.1390.20">
    <property type="entry name" value="HprK N-terminal domain-like"/>
    <property type="match status" value="1"/>
</dbReference>
<dbReference type="InterPro" id="IPR028979">
    <property type="entry name" value="Ser_kin/Pase_Hpr-like_N_sf"/>
</dbReference>
<name>A0A9D0ZKR5_9FIRM</name>